<comment type="caution">
    <text evidence="2">The sequence shown here is derived from an EMBL/GenBank/DDBJ whole genome shotgun (WGS) entry which is preliminary data.</text>
</comment>
<accession>A0A835WTU4</accession>
<protein>
    <submittedName>
        <fullName evidence="2">Uncharacterized protein</fullName>
    </submittedName>
</protein>
<feature type="compositionally biased region" description="Low complexity" evidence="1">
    <location>
        <begin position="274"/>
        <end position="283"/>
    </location>
</feature>
<keyword evidence="3" id="KW-1185">Reference proteome</keyword>
<proteinExistence type="predicted"/>
<evidence type="ECO:0000313" key="3">
    <source>
        <dbReference type="Proteomes" id="UP000613740"/>
    </source>
</evidence>
<gene>
    <name evidence="2" type="ORF">HYH02_002673</name>
</gene>
<feature type="compositionally biased region" description="Low complexity" evidence="1">
    <location>
        <begin position="200"/>
        <end position="231"/>
    </location>
</feature>
<feature type="compositionally biased region" description="Acidic residues" evidence="1">
    <location>
        <begin position="284"/>
        <end position="294"/>
    </location>
</feature>
<dbReference type="AlphaFoldDB" id="A0A835WTU4"/>
<dbReference type="Proteomes" id="UP000613740">
    <property type="component" value="Unassembled WGS sequence"/>
</dbReference>
<feature type="region of interest" description="Disordered" evidence="1">
    <location>
        <begin position="268"/>
        <end position="299"/>
    </location>
</feature>
<name>A0A835WTU4_9CHLO</name>
<dbReference type="OrthoDB" id="10520932at2759"/>
<reference evidence="2" key="1">
    <citation type="journal article" date="2020" name="bioRxiv">
        <title>Comparative genomics of Chlamydomonas.</title>
        <authorList>
            <person name="Craig R.J."/>
            <person name="Hasan A.R."/>
            <person name="Ness R.W."/>
            <person name="Keightley P.D."/>
        </authorList>
    </citation>
    <scope>NUCLEOTIDE SEQUENCE</scope>
    <source>
        <strain evidence="2">CCAP 11/173</strain>
    </source>
</reference>
<evidence type="ECO:0000256" key="1">
    <source>
        <dbReference type="SAM" id="MobiDB-lite"/>
    </source>
</evidence>
<sequence>MSKIALCQAGQEHRRVGRSRSVEDVWRHDDVDNTVDGSSCICQNHRGEELLSSAGACRSSYCAASSARCHDSSHCDSDSDAESVEGWVEERQLSYYEWVSLPRPVVRPPGLPRAPRRIESAPCFNQWGASAAAQFQPLAACGLTGSWADEDEDDEELDLGALADWMKEGLAEQAATCTAAAGTGADSCCPPASSVERAGPEQQPVEAEPPAQPSGAAPDAAAAALPRNAAADAEEQPPQLPLQAAAAADLVTGFSCPGVARLVLSQSPAGGKAGAARRAASDGSEQDGDDDDACSEPNSPGSSDCGCGLDGSSSGSSHLGLGSDGSGSRCCSSLSLSSWDTGAGSLTRHGSLTEEEAVAECEACGGVLCGGACGYASHSFGASSSCSPVPACLEEGAPLRPCSPAPGGLVASSCCIAYSAVVAAAAAGAASTAVLGVAPSAACGEAAMVAAAAVYSCTYIYGCGTCGGGSVPVPPAADLQACALSSCSATTAGSAAAGMGCCSSSSASSTLVSPTPVVCWETSAWEQRIAALQQQHLHHQEQHLMAAAAAPCAADVVECPAWLEPALCAMLSQVVAEALWGEDV</sequence>
<organism evidence="2 3">
    <name type="scientific">Chlamydomonas schloesseri</name>
    <dbReference type="NCBI Taxonomy" id="2026947"/>
    <lineage>
        <taxon>Eukaryota</taxon>
        <taxon>Viridiplantae</taxon>
        <taxon>Chlorophyta</taxon>
        <taxon>core chlorophytes</taxon>
        <taxon>Chlorophyceae</taxon>
        <taxon>CS clade</taxon>
        <taxon>Chlamydomonadales</taxon>
        <taxon>Chlamydomonadaceae</taxon>
        <taxon>Chlamydomonas</taxon>
    </lineage>
</organism>
<feature type="region of interest" description="Disordered" evidence="1">
    <location>
        <begin position="181"/>
        <end position="238"/>
    </location>
</feature>
<dbReference type="EMBL" id="JAEHOD010000005">
    <property type="protein sequence ID" value="KAG2452430.1"/>
    <property type="molecule type" value="Genomic_DNA"/>
</dbReference>
<evidence type="ECO:0000313" key="2">
    <source>
        <dbReference type="EMBL" id="KAG2452430.1"/>
    </source>
</evidence>